<accession>A0AAV4P6I2</accession>
<proteinExistence type="predicted"/>
<keyword evidence="3" id="KW-1185">Reference proteome</keyword>
<evidence type="ECO:0000313" key="3">
    <source>
        <dbReference type="Proteomes" id="UP001054945"/>
    </source>
</evidence>
<organism evidence="2 3">
    <name type="scientific">Caerostris extrusa</name>
    <name type="common">Bark spider</name>
    <name type="synonym">Caerostris bankana</name>
    <dbReference type="NCBI Taxonomy" id="172846"/>
    <lineage>
        <taxon>Eukaryota</taxon>
        <taxon>Metazoa</taxon>
        <taxon>Ecdysozoa</taxon>
        <taxon>Arthropoda</taxon>
        <taxon>Chelicerata</taxon>
        <taxon>Arachnida</taxon>
        <taxon>Araneae</taxon>
        <taxon>Araneomorphae</taxon>
        <taxon>Entelegynae</taxon>
        <taxon>Araneoidea</taxon>
        <taxon>Araneidae</taxon>
        <taxon>Caerostris</taxon>
    </lineage>
</organism>
<reference evidence="2 3" key="1">
    <citation type="submission" date="2021-06" db="EMBL/GenBank/DDBJ databases">
        <title>Caerostris extrusa draft genome.</title>
        <authorList>
            <person name="Kono N."/>
            <person name="Arakawa K."/>
        </authorList>
    </citation>
    <scope>NUCLEOTIDE SEQUENCE [LARGE SCALE GENOMIC DNA]</scope>
</reference>
<dbReference type="EMBL" id="BPLR01021719">
    <property type="protein sequence ID" value="GIX92815.1"/>
    <property type="molecule type" value="Genomic_DNA"/>
</dbReference>
<evidence type="ECO:0000313" key="2">
    <source>
        <dbReference type="EMBL" id="GIX92815.1"/>
    </source>
</evidence>
<evidence type="ECO:0000256" key="1">
    <source>
        <dbReference type="SAM" id="MobiDB-lite"/>
    </source>
</evidence>
<dbReference type="Proteomes" id="UP001054945">
    <property type="component" value="Unassembled WGS sequence"/>
</dbReference>
<gene>
    <name evidence="2" type="ORF">CEXT_23441</name>
</gene>
<name>A0AAV4P6I2_CAEEX</name>
<comment type="caution">
    <text evidence="2">The sequence shown here is derived from an EMBL/GenBank/DDBJ whole genome shotgun (WGS) entry which is preliminary data.</text>
</comment>
<dbReference type="AlphaFoldDB" id="A0AAV4P6I2"/>
<feature type="compositionally biased region" description="Basic and acidic residues" evidence="1">
    <location>
        <begin position="63"/>
        <end position="82"/>
    </location>
</feature>
<sequence length="220" mass="25189">MGTPRLNQASCARPLPAFHEVFQQARRIRVSDRKKLLSWAFSAKQIWEAVVFPPARTKKSIHFHEERTDTENEKERSKELGRSVRRWKKKKKSAKSDKCPFGQLRNIYSKEKSDIQGRKTKIQKTPSIFHSVCYFPGPPSLGEILHHAEEGVLHIGMKGIGGDGIDQFGEFYSIDLFWIFENEVFRSGFSMIYSFYGVLDIGCDTSLTMVVDSTSSFRCG</sequence>
<feature type="region of interest" description="Disordered" evidence="1">
    <location>
        <begin position="63"/>
        <end position="98"/>
    </location>
</feature>
<feature type="compositionally biased region" description="Basic residues" evidence="1">
    <location>
        <begin position="83"/>
        <end position="93"/>
    </location>
</feature>
<protein>
    <submittedName>
        <fullName evidence="2">Uncharacterized protein</fullName>
    </submittedName>
</protein>